<name>D3LSS0_9FIRM</name>
<dbReference type="InterPro" id="IPR003593">
    <property type="entry name" value="AAA+_ATPase"/>
</dbReference>
<dbReference type="STRING" id="699218.HMPREF0889_1443"/>
<reference evidence="3" key="1">
    <citation type="submission" date="2009-12" db="EMBL/GenBank/DDBJ databases">
        <title>Sequence of Clostridiales genomosp. BVAB3 str. UPII9-5.</title>
        <authorList>
            <person name="Madupu R."/>
            <person name="Durkin A.S."/>
            <person name="Torralba M."/>
            <person name="Methe B."/>
            <person name="Sutton G.G."/>
            <person name="Strausberg R.L."/>
            <person name="Nelson K.E."/>
        </authorList>
    </citation>
    <scope>NUCLEOTIDE SEQUENCE [LARGE SCALE GENOMIC DNA]</scope>
    <source>
        <strain evidence="3">28L</strain>
    </source>
</reference>
<organism evidence="2 3">
    <name type="scientific">Megasphaera lornae</name>
    <dbReference type="NCBI Taxonomy" id="1000568"/>
    <lineage>
        <taxon>Bacteria</taxon>
        <taxon>Bacillati</taxon>
        <taxon>Bacillota</taxon>
        <taxon>Negativicutes</taxon>
        <taxon>Veillonellales</taxon>
        <taxon>Veillonellaceae</taxon>
        <taxon>Megasphaera</taxon>
    </lineage>
</organism>
<protein>
    <submittedName>
        <fullName evidence="2">DNA polymerase III, delta' subunit</fullName>
    </submittedName>
</protein>
<comment type="caution">
    <text evidence="2">The sequence shown here is derived from an EMBL/GenBank/DDBJ whole genome shotgun (WGS) entry which is preliminary data.</text>
</comment>
<dbReference type="Gene3D" id="3.40.50.300">
    <property type="entry name" value="P-loop containing nucleotide triphosphate hydrolases"/>
    <property type="match status" value="1"/>
</dbReference>
<accession>D3LSS0</accession>
<dbReference type="EMBL" id="ADGP01000005">
    <property type="protein sequence ID" value="EFD94704.1"/>
    <property type="molecule type" value="Genomic_DNA"/>
</dbReference>
<dbReference type="AlphaFoldDB" id="D3LSS0"/>
<dbReference type="SMART" id="SM00382">
    <property type="entry name" value="AAA"/>
    <property type="match status" value="1"/>
</dbReference>
<dbReference type="InterPro" id="IPR050238">
    <property type="entry name" value="DNA_Rep/Repair_Clamp_Loader"/>
</dbReference>
<gene>
    <name evidence="2" type="ORF">HMPREF0889_1443</name>
</gene>
<dbReference type="SUPFAM" id="SSF52540">
    <property type="entry name" value="P-loop containing nucleoside triphosphate hydrolases"/>
    <property type="match status" value="1"/>
</dbReference>
<dbReference type="PANTHER" id="PTHR11669">
    <property type="entry name" value="REPLICATION FACTOR C / DNA POLYMERASE III GAMMA-TAU SUBUNIT"/>
    <property type="match status" value="1"/>
</dbReference>
<sequence>MCSIVEMMVNLDFTVIFFYNNILESRIIRKESGMDVSYFDNVIGQCAVKEKLLHWVRTDHVPHALIFSGPDGVGKTTLACAFAEIIVQHPVFTGGIPVLQDRAYAAFGSEVYFIAPQTSQLKVEQFRQVREKLFLGNVANHSRVCIIDHGETMNAAFANGMLTILEEPPQGVIFIIITNQPERLLTTVRSRCVECMLAPVAEAALRQALAAAYPQSPEKREKAVRAAAGNVARAYEIMAGDEKDYFQEAVDFLQIIAEHAAPYTKLQFLCAAWDKREVLLFLQNLLLFIRDAAVWEQTEDRNLLQQVQAVAALRQAALTWRLSHLLAMEQVAEECRRAILLNVNVRLVIDYLCIQCIRIKGGI</sequence>
<evidence type="ECO:0000259" key="1">
    <source>
        <dbReference type="SMART" id="SM00382"/>
    </source>
</evidence>
<dbReference type="OrthoDB" id="9810148at2"/>
<dbReference type="Pfam" id="PF13177">
    <property type="entry name" value="DNA_pol3_delta2"/>
    <property type="match status" value="1"/>
</dbReference>
<feature type="domain" description="AAA+ ATPase" evidence="1">
    <location>
        <begin position="61"/>
        <end position="200"/>
    </location>
</feature>
<proteinExistence type="predicted"/>
<evidence type="ECO:0000313" key="3">
    <source>
        <dbReference type="Proteomes" id="UP000003242"/>
    </source>
</evidence>
<dbReference type="GO" id="GO:0006261">
    <property type="term" value="P:DNA-templated DNA replication"/>
    <property type="evidence" value="ECO:0007669"/>
    <property type="project" value="TreeGrafter"/>
</dbReference>
<dbReference type="CDD" id="cd00009">
    <property type="entry name" value="AAA"/>
    <property type="match status" value="1"/>
</dbReference>
<dbReference type="PANTHER" id="PTHR11669:SF8">
    <property type="entry name" value="DNA POLYMERASE III SUBUNIT DELTA"/>
    <property type="match status" value="1"/>
</dbReference>
<dbReference type="eggNOG" id="COG0470">
    <property type="taxonomic scope" value="Bacteria"/>
</dbReference>
<dbReference type="Proteomes" id="UP000003242">
    <property type="component" value="Unassembled WGS sequence"/>
</dbReference>
<dbReference type="InterPro" id="IPR027417">
    <property type="entry name" value="P-loop_NTPase"/>
</dbReference>
<evidence type="ECO:0000313" key="2">
    <source>
        <dbReference type="EMBL" id="EFD94704.1"/>
    </source>
</evidence>